<evidence type="ECO:0000313" key="2">
    <source>
        <dbReference type="Proteomes" id="UP000011704"/>
    </source>
</evidence>
<keyword evidence="2" id="KW-1185">Reference proteome</keyword>
<dbReference type="STRING" id="1266370.NITGR_100022"/>
<dbReference type="InParanoid" id="M1YUG1"/>
<accession>M1YUG1</accession>
<proteinExistence type="predicted"/>
<name>M1YUG1_NITG3</name>
<gene>
    <name evidence="1" type="ORF">NITGR_100022</name>
</gene>
<protein>
    <submittedName>
        <fullName evidence="1">Uncharacterized protein</fullName>
    </submittedName>
</protein>
<dbReference type="EMBL" id="CAQJ01000002">
    <property type="protein sequence ID" value="CCQ89217.1"/>
    <property type="molecule type" value="Genomic_DNA"/>
</dbReference>
<dbReference type="Proteomes" id="UP000011704">
    <property type="component" value="Unassembled WGS sequence"/>
</dbReference>
<dbReference type="HOGENOM" id="CLU_2955883_0_0_0"/>
<organism evidence="1 2">
    <name type="scientific">Nitrospina gracilis (strain 3/211)</name>
    <dbReference type="NCBI Taxonomy" id="1266370"/>
    <lineage>
        <taxon>Bacteria</taxon>
        <taxon>Pseudomonadati</taxon>
        <taxon>Nitrospinota/Tectimicrobiota group</taxon>
        <taxon>Nitrospinota</taxon>
        <taxon>Nitrospinia</taxon>
        <taxon>Nitrospinales</taxon>
        <taxon>Nitrospinaceae</taxon>
        <taxon>Nitrospina</taxon>
    </lineage>
</organism>
<evidence type="ECO:0000313" key="1">
    <source>
        <dbReference type="EMBL" id="CCQ89217.1"/>
    </source>
</evidence>
<sequence>MVTSFTPLFRVRCYLNQARLRVLPPVCNHFTDCKLYKQQSCHFRYDILNGFFFNILIKN</sequence>
<comment type="caution">
    <text evidence="1">The sequence shown here is derived from an EMBL/GenBank/DDBJ whole genome shotgun (WGS) entry which is preliminary data.</text>
</comment>
<dbReference type="AlphaFoldDB" id="M1YUG1"/>
<reference evidence="1 2" key="1">
    <citation type="journal article" date="2013" name="Front. Microbiol.">
        <title>The genome of Nitrospina gracilis illuminates the metabolism and evolution of the major marine nitrite oxidizer.</title>
        <authorList>
            <person name="Luecker S."/>
            <person name="Nowka B."/>
            <person name="Rattei T."/>
            <person name="Spieck E."/>
            <person name="and Daims H."/>
        </authorList>
    </citation>
    <scope>NUCLEOTIDE SEQUENCE [LARGE SCALE GENOMIC DNA]</scope>
    <source>
        <strain evidence="1 2">3/211</strain>
    </source>
</reference>